<comment type="caution">
    <text evidence="2">The sequence shown here is derived from an EMBL/GenBank/DDBJ whole genome shotgun (WGS) entry which is preliminary data.</text>
</comment>
<keyword evidence="3" id="KW-1185">Reference proteome</keyword>
<evidence type="ECO:0000313" key="2">
    <source>
        <dbReference type="EMBL" id="MFJ4084334.1"/>
    </source>
</evidence>
<name>A0ABW8FQM1_9ACTN</name>
<dbReference type="EMBL" id="JBIVGG010000018">
    <property type="protein sequence ID" value="MFJ4084334.1"/>
    <property type="molecule type" value="Genomic_DNA"/>
</dbReference>
<protein>
    <recommendedName>
        <fullName evidence="4">Secreted protein</fullName>
    </recommendedName>
</protein>
<evidence type="ECO:0008006" key="4">
    <source>
        <dbReference type="Google" id="ProtNLM"/>
    </source>
</evidence>
<evidence type="ECO:0000256" key="1">
    <source>
        <dbReference type="SAM" id="SignalP"/>
    </source>
</evidence>
<accession>A0ABW8FQM1</accession>
<evidence type="ECO:0000313" key="3">
    <source>
        <dbReference type="Proteomes" id="UP001617511"/>
    </source>
</evidence>
<dbReference type="RefSeq" id="WP_033309002.1">
    <property type="nucleotide sequence ID" value="NZ_CP143088.1"/>
</dbReference>
<keyword evidence="1" id="KW-0732">Signal</keyword>
<organism evidence="2 3">
    <name type="scientific">Streptomyces iakyrus</name>
    <dbReference type="NCBI Taxonomy" id="68219"/>
    <lineage>
        <taxon>Bacteria</taxon>
        <taxon>Bacillati</taxon>
        <taxon>Actinomycetota</taxon>
        <taxon>Actinomycetes</taxon>
        <taxon>Kitasatosporales</taxon>
        <taxon>Streptomycetaceae</taxon>
        <taxon>Streptomyces</taxon>
    </lineage>
</organism>
<feature type="chain" id="PRO_5045341393" description="Secreted protein" evidence="1">
    <location>
        <begin position="26"/>
        <end position="154"/>
    </location>
</feature>
<dbReference type="GeneID" id="96646018"/>
<reference evidence="2 3" key="1">
    <citation type="submission" date="2024-10" db="EMBL/GenBank/DDBJ databases">
        <title>The Natural Products Discovery Center: Release of the First 8490 Sequenced Strains for Exploring Actinobacteria Biosynthetic Diversity.</title>
        <authorList>
            <person name="Kalkreuter E."/>
            <person name="Kautsar S.A."/>
            <person name="Yang D."/>
            <person name="Bader C.D."/>
            <person name="Teijaro C.N."/>
            <person name="Fluegel L."/>
            <person name="Davis C.M."/>
            <person name="Simpson J.R."/>
            <person name="Lauterbach L."/>
            <person name="Steele A.D."/>
            <person name="Gui C."/>
            <person name="Meng S."/>
            <person name="Li G."/>
            <person name="Viehrig K."/>
            <person name="Ye F."/>
            <person name="Su P."/>
            <person name="Kiefer A.F."/>
            <person name="Nichols A."/>
            <person name="Cepeda A.J."/>
            <person name="Yan W."/>
            <person name="Fan B."/>
            <person name="Jiang Y."/>
            <person name="Adhikari A."/>
            <person name="Zheng C.-J."/>
            <person name="Schuster L."/>
            <person name="Cowan T.M."/>
            <person name="Smanski M.J."/>
            <person name="Chevrette M.G."/>
            <person name="De Carvalho L.P.S."/>
            <person name="Shen B."/>
        </authorList>
    </citation>
    <scope>NUCLEOTIDE SEQUENCE [LARGE SCALE GENOMIC DNA]</scope>
    <source>
        <strain evidence="2 3">NPDC089932</strain>
    </source>
</reference>
<proteinExistence type="predicted"/>
<gene>
    <name evidence="2" type="ORF">ACIP2Z_35980</name>
</gene>
<dbReference type="Proteomes" id="UP001617511">
    <property type="component" value="Unassembled WGS sequence"/>
</dbReference>
<sequence length="154" mass="16500">MSKFASLAGVVALTAVALAAPTAQAAEPSPAEARTLTAAAADGKLHAWIDPYRGGGHCAWEGNNRNWDYPGPGCPHMRNLASSVENRGYAGGYDDVDLYYNEDQSGVYACLGNGDMWLDLTLGREVFSHGLPWWDGYGESVNDNISSHSWTDSC</sequence>
<feature type="signal peptide" evidence="1">
    <location>
        <begin position="1"/>
        <end position="25"/>
    </location>
</feature>